<gene>
    <name evidence="2" type="ORF">SSP531S_54050</name>
</gene>
<reference evidence="2 3" key="1">
    <citation type="submission" date="2018-07" db="EMBL/GenBank/DDBJ databases">
        <title>Whole Genome Shotgun Sequence of Streptomyces spongiicola strain 531S.</title>
        <authorList>
            <person name="Dohra H."/>
            <person name="Kodani S."/>
        </authorList>
    </citation>
    <scope>NUCLEOTIDE SEQUENCE [LARGE SCALE GENOMIC DNA]</scope>
    <source>
        <strain evidence="2 3">531S</strain>
    </source>
</reference>
<dbReference type="EMBL" id="BGZL01000024">
    <property type="protein sequence ID" value="GBQ03926.1"/>
    <property type="molecule type" value="Genomic_DNA"/>
</dbReference>
<accession>A0A388T5Y3</accession>
<comment type="caution">
    <text evidence="2">The sequence shown here is derived from an EMBL/GenBank/DDBJ whole genome shotgun (WGS) entry which is preliminary data.</text>
</comment>
<protein>
    <submittedName>
        <fullName evidence="2">Uncharacterized protein</fullName>
    </submittedName>
</protein>
<organism evidence="2 3">
    <name type="scientific">Streptomyces spongiicola</name>
    <dbReference type="NCBI Taxonomy" id="1690221"/>
    <lineage>
        <taxon>Bacteria</taxon>
        <taxon>Bacillati</taxon>
        <taxon>Actinomycetota</taxon>
        <taxon>Actinomycetes</taxon>
        <taxon>Kitasatosporales</taxon>
        <taxon>Streptomycetaceae</taxon>
        <taxon>Streptomyces</taxon>
    </lineage>
</organism>
<evidence type="ECO:0000256" key="1">
    <source>
        <dbReference type="SAM" id="MobiDB-lite"/>
    </source>
</evidence>
<name>A0A388T5Y3_9ACTN</name>
<evidence type="ECO:0000313" key="2">
    <source>
        <dbReference type="EMBL" id="GBQ03926.1"/>
    </source>
</evidence>
<feature type="region of interest" description="Disordered" evidence="1">
    <location>
        <begin position="1"/>
        <end position="54"/>
    </location>
</feature>
<evidence type="ECO:0000313" key="3">
    <source>
        <dbReference type="Proteomes" id="UP000265354"/>
    </source>
</evidence>
<proteinExistence type="predicted"/>
<sequence>MIVEEIGILAADKRREEPTAIVRPPRSDTTTRSGPGLPPRPQQPTPEQSAPRLSGYRQMLMAATQRGMVRSG</sequence>
<dbReference type="AlphaFoldDB" id="A0A388T5Y3"/>
<dbReference type="Proteomes" id="UP000265354">
    <property type="component" value="Unassembled WGS sequence"/>
</dbReference>